<dbReference type="EMBL" id="FOHJ01000013">
    <property type="protein sequence ID" value="SET97866.1"/>
    <property type="molecule type" value="Genomic_DNA"/>
</dbReference>
<sequence>MVKRTFMIVGILMLIGITTHTLTSYFSEANTAVADEEEPKSLTAKERNQIISTIELVTEQLGEKYNEFT</sequence>
<dbReference type="EMBL" id="FOHJ01000011">
    <property type="protein sequence ID" value="SET94015.1"/>
    <property type="molecule type" value="Genomic_DNA"/>
</dbReference>
<proteinExistence type="predicted"/>
<accession>A0A1I0INF6</accession>
<name>A0A1I0INF6_9BACI</name>
<evidence type="ECO:0000313" key="3">
    <source>
        <dbReference type="Proteomes" id="UP000199095"/>
    </source>
</evidence>
<reference evidence="3" key="2">
    <citation type="submission" date="2016-10" db="EMBL/GenBank/DDBJ databases">
        <authorList>
            <person name="Varghese N."/>
            <person name="Submissions S."/>
        </authorList>
    </citation>
    <scope>NUCLEOTIDE SEQUENCE [LARGE SCALE GENOMIC DNA]</scope>
    <source>
        <strain evidence="3">CGMCC 1.3566</strain>
    </source>
</reference>
<protein>
    <submittedName>
        <fullName evidence="2">Uncharacterized protein</fullName>
    </submittedName>
</protein>
<dbReference type="RefSeq" id="WP_093136934.1">
    <property type="nucleotide sequence ID" value="NZ_FOHJ01000011.1"/>
</dbReference>
<dbReference type="AlphaFoldDB" id="A0A1I0INF6"/>
<evidence type="ECO:0000313" key="2">
    <source>
        <dbReference type="EMBL" id="SET97866.1"/>
    </source>
</evidence>
<reference evidence="2" key="1">
    <citation type="submission" date="2016-10" db="EMBL/GenBank/DDBJ databases">
        <authorList>
            <person name="de Groot N.N."/>
        </authorList>
    </citation>
    <scope>NUCLEOTIDE SEQUENCE [LARGE SCALE GENOMIC DNA]</scope>
    <source>
        <strain evidence="2">CGMCC 1.3566</strain>
    </source>
</reference>
<gene>
    <name evidence="1" type="ORF">SAMN05421676_11194</name>
    <name evidence="2" type="ORF">SAMN05421676_1134</name>
</gene>
<keyword evidence="3" id="KW-1185">Reference proteome</keyword>
<organism evidence="2 3">
    <name type="scientific">Salinibacillus kushneri</name>
    <dbReference type="NCBI Taxonomy" id="237682"/>
    <lineage>
        <taxon>Bacteria</taxon>
        <taxon>Bacillati</taxon>
        <taxon>Bacillota</taxon>
        <taxon>Bacilli</taxon>
        <taxon>Bacillales</taxon>
        <taxon>Bacillaceae</taxon>
        <taxon>Salinibacillus</taxon>
    </lineage>
</organism>
<evidence type="ECO:0000313" key="1">
    <source>
        <dbReference type="EMBL" id="SET94015.1"/>
    </source>
</evidence>
<dbReference type="Proteomes" id="UP000199095">
    <property type="component" value="Unassembled WGS sequence"/>
</dbReference>
<dbReference type="STRING" id="237682.SAMN05421676_11194"/>